<accession>A0A4Q2K8G7</accession>
<dbReference type="OrthoDB" id="1890305at2"/>
<organism evidence="1 2">
    <name type="scientific">Candidatus Borkfalkia ceftriaxoniphila</name>
    <dbReference type="NCBI Taxonomy" id="2508949"/>
    <lineage>
        <taxon>Bacteria</taxon>
        <taxon>Bacillati</taxon>
        <taxon>Bacillota</taxon>
        <taxon>Clostridia</taxon>
        <taxon>Christensenellales</taxon>
        <taxon>Christensenellaceae</taxon>
        <taxon>Candidatus Borkfalkia</taxon>
    </lineage>
</organism>
<dbReference type="Proteomes" id="UP000291269">
    <property type="component" value="Unassembled WGS sequence"/>
</dbReference>
<keyword evidence="2" id="KW-1185">Reference proteome</keyword>
<evidence type="ECO:0000313" key="2">
    <source>
        <dbReference type="Proteomes" id="UP000291269"/>
    </source>
</evidence>
<reference evidence="1 2" key="1">
    <citation type="journal article" date="2019" name="Gut">
        <title>Antibiotics-induced monodominance of a novel gut bacterial order.</title>
        <authorList>
            <person name="Hildebrand F."/>
            <person name="Moitinho-Silva L."/>
            <person name="Blasche S."/>
            <person name="Jahn M.T."/>
            <person name="Gossmann T.I."/>
            <person name="Heuerta-Cepas J."/>
            <person name="Hercog R."/>
            <person name="Luetge M."/>
            <person name="Bahram M."/>
            <person name="Pryszlak A."/>
            <person name="Alves R.J."/>
            <person name="Waszak S.M."/>
            <person name="Zhu A."/>
            <person name="Ye L."/>
            <person name="Costea P.I."/>
            <person name="Aalvink S."/>
            <person name="Belzer C."/>
            <person name="Forslund S.K."/>
            <person name="Sunagawa S."/>
            <person name="Hentschel U."/>
            <person name="Merten C."/>
            <person name="Patil K.R."/>
            <person name="Benes V."/>
            <person name="Bork P."/>
        </authorList>
    </citation>
    <scope>NUCLEOTIDE SEQUENCE [LARGE SCALE GENOMIC DNA]</scope>
    <source>
        <strain evidence="1 2">HDS1380</strain>
    </source>
</reference>
<dbReference type="EMBL" id="SDOZ01000002">
    <property type="protein sequence ID" value="RXZ60988.1"/>
    <property type="molecule type" value="Genomic_DNA"/>
</dbReference>
<gene>
    <name evidence="1" type="ORF">ESZ91_00980</name>
</gene>
<evidence type="ECO:0000313" key="1">
    <source>
        <dbReference type="EMBL" id="RXZ60988.1"/>
    </source>
</evidence>
<dbReference type="RefSeq" id="WP_129223213.1">
    <property type="nucleotide sequence ID" value="NZ_SDOZ01000002.1"/>
</dbReference>
<sequence length="369" mass="40267">MKNELQKHKKSDGIKWFATLLAVLMLAVAVTAAITQGFKNWNPYGWFDKKEEQPLPEENGGAVISESTGNGITVKSVSIPKSEYAENGVSPLAETAYTLTATVSPNNEGENTGIDWSYAFKNPESEWATGKTLSDYVTFTKSGEDLAGSKIITVSCLQAFAEQVIITATSQDKPEITASCTVDYAQRIENAVVKFGNLNINLGGQTNVTWELNPAGTGMGGAVSATCTKSSVYSLADDFEYKVELTREQTTGAENTFTLNDRLVTYGPGYDGDSYDISSDSILFNKALFSKFREFYFETRQGSEYLKDKTTAELIGLFSNITVGKLWTVKVTFTGKYSTYTNLSLIVVTGYTNTSTVTNIDLDNSAIIF</sequence>
<proteinExistence type="predicted"/>
<dbReference type="AlphaFoldDB" id="A0A4Q2K8G7"/>
<protein>
    <submittedName>
        <fullName evidence="1">Uncharacterized protein</fullName>
    </submittedName>
</protein>
<comment type="caution">
    <text evidence="1">The sequence shown here is derived from an EMBL/GenBank/DDBJ whole genome shotgun (WGS) entry which is preliminary data.</text>
</comment>
<name>A0A4Q2K8G7_9FIRM</name>